<proteinExistence type="predicted"/>
<organism evidence="1 2">
    <name type="scientific">Tunturiibacter lichenicola</name>
    <dbReference type="NCBI Taxonomy" id="2051959"/>
    <lineage>
        <taxon>Bacteria</taxon>
        <taxon>Pseudomonadati</taxon>
        <taxon>Acidobacteriota</taxon>
        <taxon>Terriglobia</taxon>
        <taxon>Terriglobales</taxon>
        <taxon>Acidobacteriaceae</taxon>
        <taxon>Tunturiibacter</taxon>
    </lineage>
</organism>
<sequence length="147" mass="16953">MKQPLKNAGVKMDAKTAYFAELLARMQHKTFTRYVTDLICSDLANYEFNDALWSEHEADRLALIGNRMPQLLNTRQRILWSQVICADQMFWLVPLTGKPLDVNADTFNFPLLREAWSALNRNQDAVMQQANALVGQLDIQIRRIAKE</sequence>
<protein>
    <submittedName>
        <fullName evidence="1">Uncharacterized protein</fullName>
    </submittedName>
</protein>
<evidence type="ECO:0000313" key="1">
    <source>
        <dbReference type="EMBL" id="MBB5343167.1"/>
    </source>
</evidence>
<gene>
    <name evidence="1" type="ORF">HDF10_001117</name>
</gene>
<reference evidence="1 2" key="1">
    <citation type="submission" date="2020-08" db="EMBL/GenBank/DDBJ databases">
        <title>Genomic Encyclopedia of Type Strains, Phase IV (KMG-V): Genome sequencing to study the core and pangenomes of soil and plant-associated prokaryotes.</title>
        <authorList>
            <person name="Whitman W."/>
        </authorList>
    </citation>
    <scope>NUCLEOTIDE SEQUENCE [LARGE SCALE GENOMIC DNA]</scope>
    <source>
        <strain evidence="1 2">M8US30</strain>
    </source>
</reference>
<comment type="caution">
    <text evidence="1">The sequence shown here is derived from an EMBL/GenBank/DDBJ whole genome shotgun (WGS) entry which is preliminary data.</text>
</comment>
<evidence type="ECO:0000313" key="2">
    <source>
        <dbReference type="Proteomes" id="UP000569092"/>
    </source>
</evidence>
<dbReference type="Proteomes" id="UP000569092">
    <property type="component" value="Unassembled WGS sequence"/>
</dbReference>
<name>A0A7W8J8A9_9BACT</name>
<accession>A0A7W8J8A9</accession>
<dbReference type="AlphaFoldDB" id="A0A7W8J8A9"/>
<dbReference type="EMBL" id="JACHDZ010000001">
    <property type="protein sequence ID" value="MBB5343167.1"/>
    <property type="molecule type" value="Genomic_DNA"/>
</dbReference>